<proteinExistence type="predicted"/>
<keyword evidence="7" id="KW-1185">Reference proteome</keyword>
<dbReference type="RefSeq" id="WP_225237183.1">
    <property type="nucleotide sequence ID" value="NZ_JAHYBX010000001.1"/>
</dbReference>
<dbReference type="Gene3D" id="2.60.40.420">
    <property type="entry name" value="Cupredoxins - blue copper proteins"/>
    <property type="match status" value="1"/>
</dbReference>
<dbReference type="PANTHER" id="PTHR42838:SF2">
    <property type="entry name" value="NITROUS-OXIDE REDUCTASE"/>
    <property type="match status" value="1"/>
</dbReference>
<gene>
    <name evidence="6" type="ORF">LE190_02225</name>
</gene>
<dbReference type="InterPro" id="IPR002429">
    <property type="entry name" value="CcO_II-like_C"/>
</dbReference>
<keyword evidence="3" id="KW-0186">Copper</keyword>
<feature type="transmembrane region" description="Helical" evidence="4">
    <location>
        <begin position="24"/>
        <end position="44"/>
    </location>
</feature>
<dbReference type="InterPro" id="IPR001505">
    <property type="entry name" value="Copper_CuA"/>
</dbReference>
<sequence length="195" mass="20947">MANPAPGLPHADNDAVAHAAEARWAWLVGAIIAFLVGMLVYMSVHWAAMPPVRTETIDPGTLHLSGEFVEANLGSAMESDGSVTVRVLANQYSFTPSCVLVPADTPVRIRGTAADVVHGFSIAQGNVNVMLIPGYISNFSTRFEKPGEHVFPCHEYCGVGHAAMWARVKIVSKADFEAESMRQARGGRRASCVQQ</sequence>
<comment type="subcellular location">
    <subcellularLocation>
        <location evidence="1">Periplasm</location>
    </subcellularLocation>
</comment>
<comment type="caution">
    <text evidence="6">The sequence shown here is derived from an EMBL/GenBank/DDBJ whole genome shotgun (WGS) entry which is preliminary data.</text>
</comment>
<dbReference type="InterPro" id="IPR008972">
    <property type="entry name" value="Cupredoxin"/>
</dbReference>
<keyword evidence="4" id="KW-0812">Transmembrane</keyword>
<dbReference type="Pfam" id="PF00116">
    <property type="entry name" value="COX2"/>
    <property type="match status" value="1"/>
</dbReference>
<evidence type="ECO:0000256" key="4">
    <source>
        <dbReference type="SAM" id="Phobius"/>
    </source>
</evidence>
<keyword evidence="4" id="KW-1133">Transmembrane helix</keyword>
<evidence type="ECO:0000256" key="2">
    <source>
        <dbReference type="ARBA" id="ARBA00022723"/>
    </source>
</evidence>
<keyword evidence="4" id="KW-0472">Membrane</keyword>
<evidence type="ECO:0000256" key="3">
    <source>
        <dbReference type="ARBA" id="ARBA00023008"/>
    </source>
</evidence>
<dbReference type="InterPro" id="IPR051403">
    <property type="entry name" value="NosZ/Cyto_c_oxidase_sub2"/>
</dbReference>
<keyword evidence="2" id="KW-0479">Metal-binding</keyword>
<name>A0ABS7Y500_9BURK</name>
<evidence type="ECO:0000256" key="1">
    <source>
        <dbReference type="ARBA" id="ARBA00004418"/>
    </source>
</evidence>
<dbReference type="PROSITE" id="PS50857">
    <property type="entry name" value="COX2_CUA"/>
    <property type="match status" value="1"/>
</dbReference>
<evidence type="ECO:0000313" key="6">
    <source>
        <dbReference type="EMBL" id="MCA1854746.1"/>
    </source>
</evidence>
<protein>
    <submittedName>
        <fullName evidence="6">Cytochrome C oxidase subunit II</fullName>
    </submittedName>
</protein>
<reference evidence="6 7" key="1">
    <citation type="submission" date="2021-07" db="EMBL/GenBank/DDBJ databases">
        <title>Characterization of Violacein-producing bacteria and related species.</title>
        <authorList>
            <person name="Wilson H.S."/>
            <person name="De Leon M.E."/>
        </authorList>
    </citation>
    <scope>NUCLEOTIDE SEQUENCE [LARGE SCALE GENOMIC DNA]</scope>
    <source>
        <strain evidence="6 7">HSC-2F05</strain>
    </source>
</reference>
<dbReference type="SUPFAM" id="SSF49503">
    <property type="entry name" value="Cupredoxins"/>
    <property type="match status" value="1"/>
</dbReference>
<evidence type="ECO:0000259" key="5">
    <source>
        <dbReference type="PROSITE" id="PS50857"/>
    </source>
</evidence>
<dbReference type="EMBL" id="JAHYBX010000001">
    <property type="protein sequence ID" value="MCA1854746.1"/>
    <property type="molecule type" value="Genomic_DNA"/>
</dbReference>
<dbReference type="Proteomes" id="UP001198602">
    <property type="component" value="Unassembled WGS sequence"/>
</dbReference>
<feature type="domain" description="Cytochrome oxidase subunit II copper A binding" evidence="5">
    <location>
        <begin position="80"/>
        <end position="182"/>
    </location>
</feature>
<evidence type="ECO:0000313" key="7">
    <source>
        <dbReference type="Proteomes" id="UP001198602"/>
    </source>
</evidence>
<dbReference type="PANTHER" id="PTHR42838">
    <property type="entry name" value="CYTOCHROME C OXIDASE SUBUNIT II"/>
    <property type="match status" value="1"/>
</dbReference>
<organism evidence="6 7">
    <name type="scientific">Massilia hydrophila</name>
    <dbReference type="NCBI Taxonomy" id="3044279"/>
    <lineage>
        <taxon>Bacteria</taxon>
        <taxon>Pseudomonadati</taxon>
        <taxon>Pseudomonadota</taxon>
        <taxon>Betaproteobacteria</taxon>
        <taxon>Burkholderiales</taxon>
        <taxon>Oxalobacteraceae</taxon>
        <taxon>Telluria group</taxon>
        <taxon>Massilia</taxon>
    </lineage>
</organism>
<accession>A0ABS7Y500</accession>
<dbReference type="PROSITE" id="PS00078">
    <property type="entry name" value="COX2"/>
    <property type="match status" value="1"/>
</dbReference>